<organism evidence="1 2">
    <name type="scientific">Salimicrobium humidisoli</name>
    <dbReference type="NCBI Taxonomy" id="2029857"/>
    <lineage>
        <taxon>Bacteria</taxon>
        <taxon>Bacillati</taxon>
        <taxon>Bacillota</taxon>
        <taxon>Bacilli</taxon>
        <taxon>Bacillales</taxon>
        <taxon>Bacillaceae</taxon>
        <taxon>Salimicrobium</taxon>
    </lineage>
</organism>
<evidence type="ECO:0000313" key="1">
    <source>
        <dbReference type="EMBL" id="PBB06913.1"/>
    </source>
</evidence>
<dbReference type="RefSeq" id="WP_008592106.1">
    <property type="nucleotide sequence ID" value="NZ_NSGH01000001.1"/>
</dbReference>
<gene>
    <name evidence="1" type="ORF">CKW00_00180</name>
</gene>
<accession>A0ABX4HV40</accession>
<protein>
    <submittedName>
        <fullName evidence="1">Uncharacterized protein</fullName>
    </submittedName>
</protein>
<name>A0ABX4HV40_9BACI</name>
<proteinExistence type="predicted"/>
<sequence>MRVTFQELFDLCRKVLDSCGLPDGCREDCAELITWSECVGYGGMKVLCEDIDRLKAREIHQIDYRDVTEELIEVEGAGFPDYVLAKISLDLVESQISYRPQTVHGVIRSSRPTALLCYEAVRIAKRGKGGLVHWKEGGESWWAFAFPGDAHPIVMSGEAVHDSLPACHHITEESYDYILQATTERKDLKKAVNSILDNETFDRLISYEEHEHVWNESRREGALVDEGQWKILSEEAKNVLVESSERSRLFGTGDQAR</sequence>
<dbReference type="EMBL" id="NSGH01000001">
    <property type="protein sequence ID" value="PBB06913.1"/>
    <property type="molecule type" value="Genomic_DNA"/>
</dbReference>
<reference evidence="1 2" key="1">
    <citation type="submission" date="2017-08" db="EMBL/GenBank/DDBJ databases">
        <title>Salimicrobium alkalisoli sp. nov., isolated from saline alkaline soil.</title>
        <authorList>
            <person name="Zhang G."/>
            <person name="Xiong Q."/>
        </authorList>
    </citation>
    <scope>NUCLEOTIDE SEQUENCE [LARGE SCALE GENOMIC DNA]</scope>
    <source>
        <strain evidence="1 2">WN024</strain>
    </source>
</reference>
<keyword evidence="2" id="KW-1185">Reference proteome</keyword>
<evidence type="ECO:0000313" key="2">
    <source>
        <dbReference type="Proteomes" id="UP000217561"/>
    </source>
</evidence>
<dbReference type="Proteomes" id="UP000217561">
    <property type="component" value="Unassembled WGS sequence"/>
</dbReference>
<comment type="caution">
    <text evidence="1">The sequence shown here is derived from an EMBL/GenBank/DDBJ whole genome shotgun (WGS) entry which is preliminary data.</text>
</comment>